<proteinExistence type="predicted"/>
<evidence type="ECO:0000313" key="1">
    <source>
        <dbReference type="EMBL" id="GAA3635792.1"/>
    </source>
</evidence>
<keyword evidence="2" id="KW-1185">Reference proteome</keyword>
<reference evidence="2" key="1">
    <citation type="journal article" date="2019" name="Int. J. Syst. Evol. Microbiol.">
        <title>The Global Catalogue of Microorganisms (GCM) 10K type strain sequencing project: providing services to taxonomists for standard genome sequencing and annotation.</title>
        <authorList>
            <consortium name="The Broad Institute Genomics Platform"/>
            <consortium name="The Broad Institute Genome Sequencing Center for Infectious Disease"/>
            <person name="Wu L."/>
            <person name="Ma J."/>
        </authorList>
    </citation>
    <scope>NUCLEOTIDE SEQUENCE [LARGE SCALE GENOMIC DNA]</scope>
    <source>
        <strain evidence="2">JCM 16902</strain>
    </source>
</reference>
<comment type="caution">
    <text evidence="1">The sequence shown here is derived from an EMBL/GenBank/DDBJ whole genome shotgun (WGS) entry which is preliminary data.</text>
</comment>
<gene>
    <name evidence="1" type="ORF">GCM10022223_62790</name>
</gene>
<dbReference type="RefSeq" id="WP_231488779.1">
    <property type="nucleotide sequence ID" value="NZ_BAAAZO010000012.1"/>
</dbReference>
<organism evidence="1 2">
    <name type="scientific">Kineosporia mesophila</name>
    <dbReference type="NCBI Taxonomy" id="566012"/>
    <lineage>
        <taxon>Bacteria</taxon>
        <taxon>Bacillati</taxon>
        <taxon>Actinomycetota</taxon>
        <taxon>Actinomycetes</taxon>
        <taxon>Kineosporiales</taxon>
        <taxon>Kineosporiaceae</taxon>
        <taxon>Kineosporia</taxon>
    </lineage>
</organism>
<accession>A0ABP7AMQ6</accession>
<sequence length="108" mass="12059">MREIENGEESHWFKTSVVDAESIDHECQIGAVKVTGDIIRIRVAQRIDFDLLAEPVAIRPSLARINLGETFEMDASQAIEISDRLRDAASFAKHINGMAQRPRLIAEG</sequence>
<dbReference type="EMBL" id="BAAAZO010000012">
    <property type="protein sequence ID" value="GAA3635792.1"/>
    <property type="molecule type" value="Genomic_DNA"/>
</dbReference>
<dbReference type="Proteomes" id="UP001501074">
    <property type="component" value="Unassembled WGS sequence"/>
</dbReference>
<evidence type="ECO:0000313" key="2">
    <source>
        <dbReference type="Proteomes" id="UP001501074"/>
    </source>
</evidence>
<protein>
    <submittedName>
        <fullName evidence="1">Uncharacterized protein</fullName>
    </submittedName>
</protein>
<name>A0ABP7AMQ6_9ACTN</name>